<feature type="domain" description="Putative zinc-finger" evidence="4">
    <location>
        <begin position="10"/>
        <end position="39"/>
    </location>
</feature>
<gene>
    <name evidence="5" type="ORF">Cci01nite_40250</name>
</gene>
<protein>
    <submittedName>
        <fullName evidence="5">Membrane protein</fullName>
    </submittedName>
</protein>
<dbReference type="EMBL" id="BONH01000017">
    <property type="protein sequence ID" value="GIF98931.1"/>
    <property type="molecule type" value="Genomic_DNA"/>
</dbReference>
<sequence length="272" mass="27941">MTGGHAPAALLARYATGVELPADAVWAVEAHLEGCADCRSRLGEIAYTRSPAVVSIVDNVWAAIAPAVHAQVPSRRRRWPALLRWAAPAALPWLAMTVLIPLTAMLLDLAAGVAGPPRPSVLLVIAPVVPMLGVAASWTRYLDPVHELVAGTPRAGLGLALRRTLAALIVVMPPLALAGAVVGAAPVRWLLPSLVFAASALALGAFVGVGRAAAAVTVGWVCAVVAPSLIWSRLPAALDPGSSTPAWAACAAIAVGALFLQRGAFQRPASHR</sequence>
<dbReference type="AlphaFoldDB" id="A0A8J3K946"/>
<keyword evidence="2" id="KW-0804">Transcription</keyword>
<dbReference type="Proteomes" id="UP000659904">
    <property type="component" value="Unassembled WGS sequence"/>
</dbReference>
<feature type="transmembrane region" description="Helical" evidence="3">
    <location>
        <begin position="214"/>
        <end position="234"/>
    </location>
</feature>
<feature type="transmembrane region" description="Helical" evidence="3">
    <location>
        <begin position="160"/>
        <end position="183"/>
    </location>
</feature>
<proteinExistence type="predicted"/>
<keyword evidence="3" id="KW-0812">Transmembrane</keyword>
<evidence type="ECO:0000313" key="6">
    <source>
        <dbReference type="Proteomes" id="UP000659904"/>
    </source>
</evidence>
<evidence type="ECO:0000256" key="2">
    <source>
        <dbReference type="ARBA" id="ARBA00023163"/>
    </source>
</evidence>
<dbReference type="RefSeq" id="WP_120320368.1">
    <property type="nucleotide sequence ID" value="NZ_BONH01000017.1"/>
</dbReference>
<feature type="transmembrane region" description="Helical" evidence="3">
    <location>
        <begin position="85"/>
        <end position="107"/>
    </location>
</feature>
<dbReference type="InterPro" id="IPR027383">
    <property type="entry name" value="Znf_put"/>
</dbReference>
<keyword evidence="6" id="KW-1185">Reference proteome</keyword>
<evidence type="ECO:0000313" key="5">
    <source>
        <dbReference type="EMBL" id="GIF98931.1"/>
    </source>
</evidence>
<keyword evidence="1" id="KW-0805">Transcription regulation</keyword>
<organism evidence="5 6">
    <name type="scientific">Catellatospora citrea</name>
    <dbReference type="NCBI Taxonomy" id="53366"/>
    <lineage>
        <taxon>Bacteria</taxon>
        <taxon>Bacillati</taxon>
        <taxon>Actinomycetota</taxon>
        <taxon>Actinomycetes</taxon>
        <taxon>Micromonosporales</taxon>
        <taxon>Micromonosporaceae</taxon>
        <taxon>Catellatospora</taxon>
    </lineage>
</organism>
<keyword evidence="3" id="KW-1133">Transmembrane helix</keyword>
<evidence type="ECO:0000259" key="4">
    <source>
        <dbReference type="Pfam" id="PF13490"/>
    </source>
</evidence>
<evidence type="ECO:0000256" key="1">
    <source>
        <dbReference type="ARBA" id="ARBA00023015"/>
    </source>
</evidence>
<dbReference type="Pfam" id="PF13490">
    <property type="entry name" value="zf-HC2"/>
    <property type="match status" value="1"/>
</dbReference>
<name>A0A8J3K946_9ACTN</name>
<comment type="caution">
    <text evidence="5">The sequence shown here is derived from an EMBL/GenBank/DDBJ whole genome shotgun (WGS) entry which is preliminary data.</text>
</comment>
<reference evidence="5 6" key="1">
    <citation type="submission" date="2021-01" db="EMBL/GenBank/DDBJ databases">
        <title>Whole genome shotgun sequence of Catellatospora citrea NBRC 14495.</title>
        <authorList>
            <person name="Komaki H."/>
            <person name="Tamura T."/>
        </authorList>
    </citation>
    <scope>NUCLEOTIDE SEQUENCE [LARGE SCALE GENOMIC DNA]</scope>
    <source>
        <strain evidence="5 6">NBRC 14495</strain>
    </source>
</reference>
<feature type="transmembrane region" description="Helical" evidence="3">
    <location>
        <begin position="189"/>
        <end position="207"/>
    </location>
</feature>
<keyword evidence="3" id="KW-0472">Membrane</keyword>
<evidence type="ECO:0000256" key="3">
    <source>
        <dbReference type="SAM" id="Phobius"/>
    </source>
</evidence>
<feature type="transmembrane region" description="Helical" evidence="3">
    <location>
        <begin position="246"/>
        <end position="265"/>
    </location>
</feature>
<accession>A0A8J3K946</accession>
<dbReference type="InterPro" id="IPR041916">
    <property type="entry name" value="Anti_sigma_zinc_sf"/>
</dbReference>
<feature type="transmembrane region" description="Helical" evidence="3">
    <location>
        <begin position="119"/>
        <end position="139"/>
    </location>
</feature>
<dbReference type="Gene3D" id="1.10.10.1320">
    <property type="entry name" value="Anti-sigma factor, zinc-finger domain"/>
    <property type="match status" value="1"/>
</dbReference>